<dbReference type="EMBL" id="JACEFF010000816">
    <property type="protein sequence ID" value="KAH9630566.1"/>
    <property type="molecule type" value="Genomic_DNA"/>
</dbReference>
<proteinExistence type="predicted"/>
<evidence type="ECO:0000313" key="1">
    <source>
        <dbReference type="EMBL" id="KAH9630566.1"/>
    </source>
</evidence>
<dbReference type="AlphaFoldDB" id="A0A922M534"/>
<sequence>MAIQGVVTKCPVSDSMFSQCSVADLPNVVSRSVAKNAPSRNVSSRVMDKRPRFRVNCQLHVSPRTV</sequence>
<comment type="caution">
    <text evidence="1">The sequence shown here is derived from an EMBL/GenBank/DDBJ whole genome shotgun (WGS) entry which is preliminary data.</text>
</comment>
<accession>A0A922M534</accession>
<dbReference type="Proteomes" id="UP000814243">
    <property type="component" value="Unassembled WGS sequence"/>
</dbReference>
<evidence type="ECO:0000313" key="2">
    <source>
        <dbReference type="Proteomes" id="UP000814243"/>
    </source>
</evidence>
<gene>
    <name evidence="1" type="ORF">HF086_016070</name>
</gene>
<name>A0A922M534_SPOEX</name>
<organism evidence="1 2">
    <name type="scientific">Spodoptera exigua</name>
    <name type="common">Beet armyworm</name>
    <name type="synonym">Noctua fulgens</name>
    <dbReference type="NCBI Taxonomy" id="7107"/>
    <lineage>
        <taxon>Eukaryota</taxon>
        <taxon>Metazoa</taxon>
        <taxon>Ecdysozoa</taxon>
        <taxon>Arthropoda</taxon>
        <taxon>Hexapoda</taxon>
        <taxon>Insecta</taxon>
        <taxon>Pterygota</taxon>
        <taxon>Neoptera</taxon>
        <taxon>Endopterygota</taxon>
        <taxon>Lepidoptera</taxon>
        <taxon>Glossata</taxon>
        <taxon>Ditrysia</taxon>
        <taxon>Noctuoidea</taxon>
        <taxon>Noctuidae</taxon>
        <taxon>Amphipyrinae</taxon>
        <taxon>Spodoptera</taxon>
    </lineage>
</organism>
<protein>
    <submittedName>
        <fullName evidence="1">Uncharacterized protein</fullName>
    </submittedName>
</protein>
<reference evidence="1" key="1">
    <citation type="journal article" date="2021" name="G3 (Bethesda)">
        <title>Genome and transcriptome analysis of the beet armyworm Spodoptera exigua reveals targets for pest control. .</title>
        <authorList>
            <person name="Simon S."/>
            <person name="Breeschoten T."/>
            <person name="Jansen H.J."/>
            <person name="Dirks R.P."/>
            <person name="Schranz M.E."/>
            <person name="Ros V.I.D."/>
        </authorList>
    </citation>
    <scope>NUCLEOTIDE SEQUENCE</scope>
    <source>
        <strain evidence="1">TB_SE_WUR_2020</strain>
    </source>
</reference>